<proteinExistence type="inferred from homology"/>
<comment type="subcellular location">
    <subcellularLocation>
        <location evidence="1">Cell inner membrane</location>
        <topology evidence="1">Single-pass type II membrane protein</topology>
        <orientation evidence="1">Periplasmic side</orientation>
    </subcellularLocation>
</comment>
<keyword evidence="5 12" id="KW-1133">Transmembrane helix</keyword>
<keyword evidence="11 14" id="KW-0413">Isomerase</keyword>
<comment type="similarity">
    <text evidence="8">Belongs to the PpiD chaperone family.</text>
</comment>
<dbReference type="InterPro" id="IPR046357">
    <property type="entry name" value="PPIase_dom_sf"/>
</dbReference>
<evidence type="ECO:0000256" key="1">
    <source>
        <dbReference type="ARBA" id="ARBA00004382"/>
    </source>
</evidence>
<dbReference type="InterPro" id="IPR000297">
    <property type="entry name" value="PPIase_PpiC"/>
</dbReference>
<dbReference type="PROSITE" id="PS50198">
    <property type="entry name" value="PPIC_PPIASE_2"/>
    <property type="match status" value="1"/>
</dbReference>
<accession>A0A0A2M904</accession>
<evidence type="ECO:0000256" key="3">
    <source>
        <dbReference type="ARBA" id="ARBA00022519"/>
    </source>
</evidence>
<keyword evidence="4 12" id="KW-0812">Transmembrane</keyword>
<dbReference type="EMBL" id="JRLX01000002">
    <property type="protein sequence ID" value="KGO88111.1"/>
    <property type="molecule type" value="Genomic_DNA"/>
</dbReference>
<sequence>MAVLSKIRQRSILLIGVIGFCLLAFIVGDIINHGGFGVTKNVGSVNGTDIPVKEFLEKVNNMQQRQQGATATQAANYVWSLEVEKILYNERFEKAGLRVGRDHVLDVYAQMLGQNPQFMNALGKFDKNKFNEFLVNMKTTNPQQFQAIENEKPDIESSAKKQLYATMLKASYFTTNVEGKARYAQESDKATIDYVLVPYATINDDQVKVSDEEITAYMKKNEKKYKAEASRDIEFVFIDNKPSAADEAEMKKNIEGLLVPKVVYNEETKGNDTIPGFANAKNNEEFVNANSEVKFDSTYVTKKQLPLEHAQQIYSLAPGQVYGPYVDNGFYKITKMVSKKPGASAKASHILIGYKGGSLPDPKITITKEEAKAKADALLAQINANPASFGQLVRENSNDQGSLGTEGVYDDIAPNQMVKPFNDFIFNKPVGSTGVVETDFGYHVIKVLDKYEGVQVATIAQKIQPTEATADANFTKATKLEMDARESGKSFADLAKAEKLTVTPANGLGANDENLPAVGSQRTIVKWAYANDTKTGDVKKFDIAEGSVIARLKAVNEKGLLPLESAKVSVLPILRNEKKAELIRKKMAGTTLDAVSKASGATIATATVTFANPSIPAVGPELKVVGKAFGLANGKTSGLIDGTAGVFMIQSKGIEKAPALQNVTAITTRLNAEGRSNIQTKLTSALKDAADIEDNRHEFN</sequence>
<evidence type="ECO:0000256" key="11">
    <source>
        <dbReference type="PROSITE-ProRule" id="PRU00278"/>
    </source>
</evidence>
<dbReference type="PANTHER" id="PTHR47529">
    <property type="entry name" value="PEPTIDYL-PROLYL CIS-TRANS ISOMERASE D"/>
    <property type="match status" value="1"/>
</dbReference>
<keyword evidence="6 12" id="KW-0472">Membrane</keyword>
<dbReference type="GO" id="GO:0005886">
    <property type="term" value="C:plasma membrane"/>
    <property type="evidence" value="ECO:0007669"/>
    <property type="project" value="UniProtKB-SubCell"/>
</dbReference>
<keyword evidence="2" id="KW-1003">Cell membrane</keyword>
<evidence type="ECO:0000259" key="13">
    <source>
        <dbReference type="PROSITE" id="PS50198"/>
    </source>
</evidence>
<feature type="transmembrane region" description="Helical" evidence="12">
    <location>
        <begin position="12"/>
        <end position="31"/>
    </location>
</feature>
<dbReference type="InterPro" id="IPR027304">
    <property type="entry name" value="Trigger_fact/SurA_dom_sf"/>
</dbReference>
<feature type="domain" description="PpiC" evidence="13">
    <location>
        <begin position="342"/>
        <end position="449"/>
    </location>
</feature>
<evidence type="ECO:0000256" key="4">
    <source>
        <dbReference type="ARBA" id="ARBA00022692"/>
    </source>
</evidence>
<evidence type="ECO:0000256" key="9">
    <source>
        <dbReference type="ARBA" id="ARBA00040743"/>
    </source>
</evidence>
<dbReference type="RefSeq" id="WP_020212228.1">
    <property type="nucleotide sequence ID" value="NZ_JRLX01000002.1"/>
</dbReference>
<dbReference type="eggNOG" id="COG0760">
    <property type="taxonomic scope" value="Bacteria"/>
</dbReference>
<organism evidence="14 15">
    <name type="scientific">Flavobacterium rivuli WB 3.3-2 = DSM 21788</name>
    <dbReference type="NCBI Taxonomy" id="1121895"/>
    <lineage>
        <taxon>Bacteria</taxon>
        <taxon>Pseudomonadati</taxon>
        <taxon>Bacteroidota</taxon>
        <taxon>Flavobacteriia</taxon>
        <taxon>Flavobacteriales</taxon>
        <taxon>Flavobacteriaceae</taxon>
        <taxon>Flavobacterium</taxon>
    </lineage>
</organism>
<comment type="caution">
    <text evidence="14">The sequence shown here is derived from an EMBL/GenBank/DDBJ whole genome shotgun (WGS) entry which is preliminary data.</text>
</comment>
<dbReference type="GO" id="GO:0003755">
    <property type="term" value="F:peptidyl-prolyl cis-trans isomerase activity"/>
    <property type="evidence" value="ECO:0007669"/>
    <property type="project" value="UniProtKB-KW"/>
</dbReference>
<dbReference type="STRING" id="1121895.GCA_000378485_01098"/>
<dbReference type="Pfam" id="PF13616">
    <property type="entry name" value="Rotamase_3"/>
    <property type="match status" value="1"/>
</dbReference>
<gene>
    <name evidence="14" type="ORF">Q765_03405</name>
</gene>
<evidence type="ECO:0000313" key="15">
    <source>
        <dbReference type="Proteomes" id="UP000030152"/>
    </source>
</evidence>
<evidence type="ECO:0000256" key="5">
    <source>
        <dbReference type="ARBA" id="ARBA00022989"/>
    </source>
</evidence>
<protein>
    <recommendedName>
        <fullName evidence="9">Periplasmic chaperone PpiD</fullName>
    </recommendedName>
    <alternativeName>
        <fullName evidence="10">Periplasmic folding chaperone</fullName>
    </alternativeName>
</protein>
<keyword evidence="15" id="KW-1185">Reference proteome</keyword>
<name>A0A0A2M904_9FLAO</name>
<evidence type="ECO:0000256" key="6">
    <source>
        <dbReference type="ARBA" id="ARBA00023136"/>
    </source>
</evidence>
<keyword evidence="7" id="KW-0143">Chaperone</keyword>
<evidence type="ECO:0000256" key="2">
    <source>
        <dbReference type="ARBA" id="ARBA00022475"/>
    </source>
</evidence>
<evidence type="ECO:0000313" key="14">
    <source>
        <dbReference type="EMBL" id="KGO88111.1"/>
    </source>
</evidence>
<keyword evidence="3" id="KW-0997">Cell inner membrane</keyword>
<dbReference type="InterPro" id="IPR052029">
    <property type="entry name" value="PpiD_chaperone"/>
</dbReference>
<dbReference type="Gene3D" id="3.10.50.40">
    <property type="match status" value="1"/>
</dbReference>
<evidence type="ECO:0000256" key="10">
    <source>
        <dbReference type="ARBA" id="ARBA00042775"/>
    </source>
</evidence>
<keyword evidence="11" id="KW-0697">Rotamase</keyword>
<dbReference type="SUPFAM" id="SSF109998">
    <property type="entry name" value="Triger factor/SurA peptide-binding domain-like"/>
    <property type="match status" value="1"/>
</dbReference>
<dbReference type="Proteomes" id="UP000030152">
    <property type="component" value="Unassembled WGS sequence"/>
</dbReference>
<dbReference type="AlphaFoldDB" id="A0A0A2M904"/>
<evidence type="ECO:0000256" key="12">
    <source>
        <dbReference type="SAM" id="Phobius"/>
    </source>
</evidence>
<evidence type="ECO:0000256" key="8">
    <source>
        <dbReference type="ARBA" id="ARBA00038408"/>
    </source>
</evidence>
<dbReference type="OrthoDB" id="9812372at2"/>
<dbReference type="SUPFAM" id="SSF54534">
    <property type="entry name" value="FKBP-like"/>
    <property type="match status" value="1"/>
</dbReference>
<dbReference type="Pfam" id="PF13623">
    <property type="entry name" value="SurA_N_2"/>
    <property type="match status" value="1"/>
</dbReference>
<evidence type="ECO:0000256" key="7">
    <source>
        <dbReference type="ARBA" id="ARBA00023186"/>
    </source>
</evidence>
<dbReference type="PANTHER" id="PTHR47529:SF1">
    <property type="entry name" value="PERIPLASMIC CHAPERONE PPID"/>
    <property type="match status" value="1"/>
</dbReference>
<reference evidence="14 15" key="1">
    <citation type="submission" date="2013-09" db="EMBL/GenBank/DDBJ databases">
        <authorList>
            <person name="Zeng Z."/>
            <person name="Chen C."/>
        </authorList>
    </citation>
    <scope>NUCLEOTIDE SEQUENCE [LARGE SCALE GENOMIC DNA]</scope>
    <source>
        <strain evidence="14 15">WB 3.3-2</strain>
    </source>
</reference>